<accession>A0A139A772</accession>
<evidence type="ECO:0000313" key="2">
    <source>
        <dbReference type="EMBL" id="KXS12305.1"/>
    </source>
</evidence>
<dbReference type="AlphaFoldDB" id="A0A139A772"/>
<dbReference type="EMBL" id="KQ965789">
    <property type="protein sequence ID" value="KXS12305.1"/>
    <property type="molecule type" value="Genomic_DNA"/>
</dbReference>
<protein>
    <submittedName>
        <fullName evidence="2">Uncharacterized protein</fullName>
    </submittedName>
</protein>
<keyword evidence="3" id="KW-1185">Reference proteome</keyword>
<feature type="region of interest" description="Disordered" evidence="1">
    <location>
        <begin position="1"/>
        <end position="20"/>
    </location>
</feature>
<organism evidence="2 3">
    <name type="scientific">Gonapodya prolifera (strain JEL478)</name>
    <name type="common">Monoblepharis prolifera</name>
    <dbReference type="NCBI Taxonomy" id="1344416"/>
    <lineage>
        <taxon>Eukaryota</taxon>
        <taxon>Fungi</taxon>
        <taxon>Fungi incertae sedis</taxon>
        <taxon>Chytridiomycota</taxon>
        <taxon>Chytridiomycota incertae sedis</taxon>
        <taxon>Monoblepharidomycetes</taxon>
        <taxon>Monoblepharidales</taxon>
        <taxon>Gonapodyaceae</taxon>
        <taxon>Gonapodya</taxon>
    </lineage>
</organism>
<evidence type="ECO:0000256" key="1">
    <source>
        <dbReference type="SAM" id="MobiDB-lite"/>
    </source>
</evidence>
<sequence length="60" mass="6094">MNIARREDASVGDPGDDSGGFAGAKFIVGIPDAAIEGRTTATWTCPVSASAWSDVTSTCC</sequence>
<dbReference type="Proteomes" id="UP000070544">
    <property type="component" value="Unassembled WGS sequence"/>
</dbReference>
<proteinExistence type="predicted"/>
<name>A0A139A772_GONPJ</name>
<reference evidence="2 3" key="1">
    <citation type="journal article" date="2015" name="Genome Biol. Evol.">
        <title>Phylogenomic analyses indicate that early fungi evolved digesting cell walls of algal ancestors of land plants.</title>
        <authorList>
            <person name="Chang Y."/>
            <person name="Wang S."/>
            <person name="Sekimoto S."/>
            <person name="Aerts A.L."/>
            <person name="Choi C."/>
            <person name="Clum A."/>
            <person name="LaButti K.M."/>
            <person name="Lindquist E.A."/>
            <person name="Yee Ngan C."/>
            <person name="Ohm R.A."/>
            <person name="Salamov A.A."/>
            <person name="Grigoriev I.V."/>
            <person name="Spatafora J.W."/>
            <person name="Berbee M.L."/>
        </authorList>
    </citation>
    <scope>NUCLEOTIDE SEQUENCE [LARGE SCALE GENOMIC DNA]</scope>
    <source>
        <strain evidence="2 3">JEL478</strain>
    </source>
</reference>
<evidence type="ECO:0000313" key="3">
    <source>
        <dbReference type="Proteomes" id="UP000070544"/>
    </source>
</evidence>
<gene>
    <name evidence="2" type="ORF">M427DRAFT_137368</name>
</gene>